<dbReference type="AlphaFoldDB" id="A0A9E7L8X3"/>
<evidence type="ECO:0000313" key="3">
    <source>
        <dbReference type="EMBL" id="URE48727.1"/>
    </source>
</evidence>
<gene>
    <name evidence="3" type="ORF">MUK42_14805</name>
</gene>
<feature type="signal peptide" evidence="2">
    <location>
        <begin position="1"/>
        <end position="30"/>
    </location>
</feature>
<feature type="chain" id="PRO_5038408946" evidence="2">
    <location>
        <begin position="31"/>
        <end position="96"/>
    </location>
</feature>
<reference evidence="3" key="1">
    <citation type="submission" date="2022-05" db="EMBL/GenBank/DDBJ databases">
        <title>The Musa troglodytarum L. genome provides insights into the mechanism of non-climacteric behaviour and enrichment of carotenoids.</title>
        <authorList>
            <person name="Wang J."/>
        </authorList>
    </citation>
    <scope>NUCLEOTIDE SEQUENCE</scope>
    <source>
        <tissue evidence="3">Leaf</tissue>
    </source>
</reference>
<feature type="region of interest" description="Disordered" evidence="1">
    <location>
        <begin position="65"/>
        <end position="96"/>
    </location>
</feature>
<sequence length="96" mass="10319">MATKPVHPLAFSTKLVLALLLVVTIGASSARPHPPSVSLEEALKAATSPTLATKASKAFRVLMRKRIPPSGPSNRGHSDPRSTRHLLHLRSGRDRV</sequence>
<dbReference type="Proteomes" id="UP001055439">
    <property type="component" value="Chromosome 9"/>
</dbReference>
<organism evidence="3 4">
    <name type="scientific">Musa troglodytarum</name>
    <name type="common">fe'i banana</name>
    <dbReference type="NCBI Taxonomy" id="320322"/>
    <lineage>
        <taxon>Eukaryota</taxon>
        <taxon>Viridiplantae</taxon>
        <taxon>Streptophyta</taxon>
        <taxon>Embryophyta</taxon>
        <taxon>Tracheophyta</taxon>
        <taxon>Spermatophyta</taxon>
        <taxon>Magnoliopsida</taxon>
        <taxon>Liliopsida</taxon>
        <taxon>Zingiberales</taxon>
        <taxon>Musaceae</taxon>
        <taxon>Musa</taxon>
    </lineage>
</organism>
<evidence type="ECO:0000313" key="4">
    <source>
        <dbReference type="Proteomes" id="UP001055439"/>
    </source>
</evidence>
<evidence type="ECO:0000256" key="1">
    <source>
        <dbReference type="SAM" id="MobiDB-lite"/>
    </source>
</evidence>
<protein>
    <submittedName>
        <fullName evidence="3">Uncharacterized protein</fullName>
    </submittedName>
</protein>
<keyword evidence="4" id="KW-1185">Reference proteome</keyword>
<accession>A0A9E7L8X3</accession>
<evidence type="ECO:0000256" key="2">
    <source>
        <dbReference type="SAM" id="SignalP"/>
    </source>
</evidence>
<keyword evidence="2" id="KW-0732">Signal</keyword>
<proteinExistence type="predicted"/>
<dbReference type="EMBL" id="CP097511">
    <property type="protein sequence ID" value="URE48727.1"/>
    <property type="molecule type" value="Genomic_DNA"/>
</dbReference>
<name>A0A9E7L8X3_9LILI</name>